<dbReference type="Proteomes" id="UP001634394">
    <property type="component" value="Unassembled WGS sequence"/>
</dbReference>
<dbReference type="AlphaFoldDB" id="A0ABD3TLD1"/>
<feature type="non-terminal residue" evidence="1">
    <location>
        <position position="307"/>
    </location>
</feature>
<name>A0ABD3TLD1_SINWO</name>
<accession>A0ABD3TLD1</accession>
<dbReference type="EMBL" id="JBJQND010000018">
    <property type="protein sequence ID" value="KAL3837421.1"/>
    <property type="molecule type" value="Genomic_DNA"/>
</dbReference>
<keyword evidence="2" id="KW-1185">Reference proteome</keyword>
<evidence type="ECO:0000313" key="2">
    <source>
        <dbReference type="Proteomes" id="UP001634394"/>
    </source>
</evidence>
<sequence>EVHSSFEVKKSLNNLSWDAAKHKCNTSGDNLTVAVPRVELCSLKLLEKLDLEGKAWVGYFQTYEYFMFIACVPLSEIERSVSEKFKLVKCENRPGMCYSVCGLRGYIGLLDDVCYCNVPSTFSTQDLKSVNTSCEDPLHCVNNGMLCGNREYSKVAVYKNVSISSMDFRGDGSGCLVVTKGSQYEISVANCSDRFQHLCESFTYPNLYLKESPMNDQWVYSFRDCQKTGKKPTTFTGDRTKFVFPSSDGSWWTSVVRDLVIRNCSDSMIKNERTIYQGFLRNSDDGTKLDFIHARDKLQMTSVACMS</sequence>
<evidence type="ECO:0008006" key="3">
    <source>
        <dbReference type="Google" id="ProtNLM"/>
    </source>
</evidence>
<organism evidence="1 2">
    <name type="scientific">Sinanodonta woodiana</name>
    <name type="common">Chinese pond mussel</name>
    <name type="synonym">Anodonta woodiana</name>
    <dbReference type="NCBI Taxonomy" id="1069815"/>
    <lineage>
        <taxon>Eukaryota</taxon>
        <taxon>Metazoa</taxon>
        <taxon>Spiralia</taxon>
        <taxon>Lophotrochozoa</taxon>
        <taxon>Mollusca</taxon>
        <taxon>Bivalvia</taxon>
        <taxon>Autobranchia</taxon>
        <taxon>Heteroconchia</taxon>
        <taxon>Palaeoheterodonta</taxon>
        <taxon>Unionida</taxon>
        <taxon>Unionoidea</taxon>
        <taxon>Unionidae</taxon>
        <taxon>Unioninae</taxon>
        <taxon>Sinanodonta</taxon>
    </lineage>
</organism>
<proteinExistence type="predicted"/>
<reference evidence="1 2" key="1">
    <citation type="submission" date="2024-11" db="EMBL/GenBank/DDBJ databases">
        <title>Chromosome-level genome assembly of the freshwater bivalve Anodonta woodiana.</title>
        <authorList>
            <person name="Chen X."/>
        </authorList>
    </citation>
    <scope>NUCLEOTIDE SEQUENCE [LARGE SCALE GENOMIC DNA]</scope>
    <source>
        <strain evidence="1">MN2024</strain>
        <tissue evidence="1">Gills</tissue>
    </source>
</reference>
<feature type="non-terminal residue" evidence="1">
    <location>
        <position position="1"/>
    </location>
</feature>
<evidence type="ECO:0000313" key="1">
    <source>
        <dbReference type="EMBL" id="KAL3837421.1"/>
    </source>
</evidence>
<protein>
    <recommendedName>
        <fullName evidence="3">C-type lectin domain-containing protein</fullName>
    </recommendedName>
</protein>
<gene>
    <name evidence="1" type="ORF">ACJMK2_022780</name>
</gene>
<comment type="caution">
    <text evidence="1">The sequence shown here is derived from an EMBL/GenBank/DDBJ whole genome shotgun (WGS) entry which is preliminary data.</text>
</comment>